<evidence type="ECO:0000313" key="2">
    <source>
        <dbReference type="Proteomes" id="UP001054945"/>
    </source>
</evidence>
<dbReference type="EMBL" id="BPLR01021717">
    <property type="protein sequence ID" value="GIX92779.1"/>
    <property type="molecule type" value="Genomic_DNA"/>
</dbReference>
<name>A0AAV4P813_CAEEX</name>
<comment type="caution">
    <text evidence="1">The sequence shown here is derived from an EMBL/GenBank/DDBJ whole genome shotgun (WGS) entry which is preliminary data.</text>
</comment>
<evidence type="ECO:0000313" key="1">
    <source>
        <dbReference type="EMBL" id="GIX92779.1"/>
    </source>
</evidence>
<keyword evidence="2" id="KW-1185">Reference proteome</keyword>
<dbReference type="Proteomes" id="UP001054945">
    <property type="component" value="Unassembled WGS sequence"/>
</dbReference>
<organism evidence="1 2">
    <name type="scientific">Caerostris extrusa</name>
    <name type="common">Bark spider</name>
    <name type="synonym">Caerostris bankana</name>
    <dbReference type="NCBI Taxonomy" id="172846"/>
    <lineage>
        <taxon>Eukaryota</taxon>
        <taxon>Metazoa</taxon>
        <taxon>Ecdysozoa</taxon>
        <taxon>Arthropoda</taxon>
        <taxon>Chelicerata</taxon>
        <taxon>Arachnida</taxon>
        <taxon>Araneae</taxon>
        <taxon>Araneomorphae</taxon>
        <taxon>Entelegynae</taxon>
        <taxon>Araneoidea</taxon>
        <taxon>Araneidae</taxon>
        <taxon>Caerostris</taxon>
    </lineage>
</organism>
<gene>
    <name evidence="1" type="ORF">CEXT_285411</name>
</gene>
<sequence>MEVGMEPGFDGRGGIGEKDKKSTFEADAFDLEERNDLDYGIIEDNLKKRGRIIQNLNQIIEDKETVKIHFQQNHFVQEEILYQNMLILVIIGKDDGFNSASEYIGPKRQRGSSSVTAADIKSESNYGDYDEYDERSRITDSRRDSRFNDFKSYHGQDYESSISTAFGFDETYDSEFAGERGGNSFFEKIETTDGSEFGGPGEFGDTSSGLSVISYADMDRLKYKSHDGYWREDESSSATSPFLEGSKILSNLTPSTDRALSILSAAVSKDSINFDHLTEILPFMLDDIYANSFQNF</sequence>
<accession>A0AAV4P813</accession>
<protein>
    <submittedName>
        <fullName evidence="1">Uncharacterized protein</fullName>
    </submittedName>
</protein>
<dbReference type="AlphaFoldDB" id="A0AAV4P813"/>
<reference evidence="1 2" key="1">
    <citation type="submission" date="2021-06" db="EMBL/GenBank/DDBJ databases">
        <title>Caerostris extrusa draft genome.</title>
        <authorList>
            <person name="Kono N."/>
            <person name="Arakawa K."/>
        </authorList>
    </citation>
    <scope>NUCLEOTIDE SEQUENCE [LARGE SCALE GENOMIC DNA]</scope>
</reference>
<proteinExistence type="predicted"/>